<dbReference type="PANTHER" id="PTHR35093">
    <property type="entry name" value="OUTER MEMBRANE PROTEIN NMB0088-RELATED"/>
    <property type="match status" value="1"/>
</dbReference>
<evidence type="ECO:0000256" key="1">
    <source>
        <dbReference type="ARBA" id="ARBA00004571"/>
    </source>
</evidence>
<evidence type="ECO:0000256" key="2">
    <source>
        <dbReference type="ARBA" id="ARBA00008163"/>
    </source>
</evidence>
<protein>
    <submittedName>
        <fullName evidence="10">Outer membrane protein transport protein</fullName>
    </submittedName>
</protein>
<dbReference type="Proteomes" id="UP001368318">
    <property type="component" value="Chromosome"/>
</dbReference>
<dbReference type="PANTHER" id="PTHR35093:SF8">
    <property type="entry name" value="OUTER MEMBRANE PROTEIN NMB0088-RELATED"/>
    <property type="match status" value="1"/>
</dbReference>
<feature type="signal peptide" evidence="8">
    <location>
        <begin position="1"/>
        <end position="19"/>
    </location>
</feature>
<keyword evidence="6" id="KW-0472">Membrane</keyword>
<evidence type="ECO:0000313" key="9">
    <source>
        <dbReference type="EMBL" id="WXA03672.1"/>
    </source>
</evidence>
<keyword evidence="4" id="KW-0812">Transmembrane</keyword>
<dbReference type="GO" id="GO:0015483">
    <property type="term" value="F:long-chain fatty acid transporting porin activity"/>
    <property type="evidence" value="ECO:0007669"/>
    <property type="project" value="TreeGrafter"/>
</dbReference>
<proteinExistence type="inferred from homology"/>
<dbReference type="GO" id="GO:0009279">
    <property type="term" value="C:cell outer membrane"/>
    <property type="evidence" value="ECO:0007669"/>
    <property type="project" value="UniProtKB-SubCell"/>
</dbReference>
<evidence type="ECO:0000256" key="6">
    <source>
        <dbReference type="ARBA" id="ARBA00023136"/>
    </source>
</evidence>
<dbReference type="Gene3D" id="2.40.160.60">
    <property type="entry name" value="Outer membrane protein transport protein (OMPP1/FadL/TodX)"/>
    <property type="match status" value="2"/>
</dbReference>
<gene>
    <name evidence="10" type="ORF">R3L15_03315</name>
    <name evidence="9" type="ORF">R3L16_04080</name>
</gene>
<dbReference type="AlphaFoldDB" id="A0AAU6P8N4"/>
<comment type="subcellular location">
    <subcellularLocation>
        <location evidence="1">Cell outer membrane</location>
        <topology evidence="1">Multi-pass membrane protein</topology>
    </subcellularLocation>
</comment>
<reference evidence="10 11" key="1">
    <citation type="submission" date="2023-10" db="EMBL/GenBank/DDBJ databases">
        <title>Culture-based analysis of two novel bacteria associated with mangrove crab gills.</title>
        <authorList>
            <person name="Yang X."/>
            <person name="Garuglieri E."/>
            <person name="Van Goethem M.W."/>
            <person name="Fusi M."/>
            <person name="Marasco R."/>
            <person name="Daffonchio D.G."/>
        </authorList>
    </citation>
    <scope>NUCLEOTIDE SEQUENCE</scope>
    <source>
        <strain evidence="10">UG2-1</strain>
        <strain evidence="9">UG2-2</strain>
        <strain evidence="11">UG2_2</strain>
    </source>
</reference>
<dbReference type="InterPro" id="IPR005017">
    <property type="entry name" value="OMPP1/FadL/TodX"/>
</dbReference>
<dbReference type="KEGG" id="mcaa:R3L15_03315"/>
<dbReference type="EMBL" id="CP136924">
    <property type="protein sequence ID" value="WXA03672.1"/>
    <property type="molecule type" value="Genomic_DNA"/>
</dbReference>
<evidence type="ECO:0000256" key="8">
    <source>
        <dbReference type="SAM" id="SignalP"/>
    </source>
</evidence>
<evidence type="ECO:0000256" key="5">
    <source>
        <dbReference type="ARBA" id="ARBA00022729"/>
    </source>
</evidence>
<keyword evidence="11" id="KW-1185">Reference proteome</keyword>
<evidence type="ECO:0000313" key="10">
    <source>
        <dbReference type="EMBL" id="WXA13906.1"/>
    </source>
</evidence>
<organism evidence="10">
    <name type="scientific">Mangrovimonas cancribranchiae</name>
    <dbReference type="NCBI Taxonomy" id="3080055"/>
    <lineage>
        <taxon>Bacteria</taxon>
        <taxon>Pseudomonadati</taxon>
        <taxon>Bacteroidota</taxon>
        <taxon>Flavobacteriia</taxon>
        <taxon>Flavobacteriales</taxon>
        <taxon>Flavobacteriaceae</taxon>
        <taxon>Mangrovimonas</taxon>
    </lineage>
</organism>
<keyword evidence="3" id="KW-1134">Transmembrane beta strand</keyword>
<accession>A0AAU6P8N4</accession>
<dbReference type="SUPFAM" id="SSF56935">
    <property type="entry name" value="Porins"/>
    <property type="match status" value="1"/>
</dbReference>
<evidence type="ECO:0000256" key="3">
    <source>
        <dbReference type="ARBA" id="ARBA00022452"/>
    </source>
</evidence>
<evidence type="ECO:0000256" key="7">
    <source>
        <dbReference type="ARBA" id="ARBA00023237"/>
    </source>
</evidence>
<keyword evidence="7" id="KW-0998">Cell outer membrane</keyword>
<dbReference type="RefSeq" id="WP_338733211.1">
    <property type="nucleotide sequence ID" value="NZ_CP136924.1"/>
</dbReference>
<feature type="chain" id="PRO_5044713002" evidence="8">
    <location>
        <begin position="20"/>
        <end position="512"/>
    </location>
</feature>
<evidence type="ECO:0000256" key="4">
    <source>
        <dbReference type="ARBA" id="ARBA00022692"/>
    </source>
</evidence>
<comment type="similarity">
    <text evidence="2">Belongs to the OmpP1/FadL family.</text>
</comment>
<dbReference type="Pfam" id="PF03349">
    <property type="entry name" value="Toluene_X"/>
    <property type="match status" value="1"/>
</dbReference>
<name>A0AAU6P8N4_9FLAO</name>
<keyword evidence="5 8" id="KW-0732">Signal</keyword>
<sequence>MKKLIILTLGLFIVQTSHSQDITDALRYSQDEIQGTARFRALSGAFGALGGDMSAVSINPAGSAVFTSSHVSLSLANNNTKNETRYFNGSSSAKDSNFDLNQTGAAFVFYNRNENSNWKKFSLGVAYDKTNDFDNEWLAAGTSNTSIDRYFLDRTEAGEFEFGVLKLLPGEYIEEAYADIGSNYSYDYQQVFLGYWAGIIDPVNMDNNTNDNNIDYISNTAPATAFNQEYFYASTGYNGKFAFNFATQFKDKLYLGLNLNSHFINYDKTTHFYETNSDPNSLANDIFFENRLSTTGSGFSFQLGAIANITENFRAGLAYNSPTWYRIDEELSQNINSNIADPEINYISTVINVYPSYKLQTPGKFTGSLAYIFGKHGLISFDYSIKDYGNTKYRPTSDTYFSRLNQDISNRLTTASTYRFGGEYRIKQVSLRAGYRLEESPYKEDRNDSNYVGDLNGYSFGLGYNFGKFNIDLSFDHAERDYKNQLYSVGLTNRANIDNSNNNVILTVGFSL</sequence>
<dbReference type="EMBL" id="CP136925">
    <property type="protein sequence ID" value="WXA13906.1"/>
    <property type="molecule type" value="Genomic_DNA"/>
</dbReference>
<evidence type="ECO:0000313" key="11">
    <source>
        <dbReference type="Proteomes" id="UP001368318"/>
    </source>
</evidence>